<comment type="caution">
    <text evidence="1">The sequence shown here is derived from an EMBL/GenBank/DDBJ whole genome shotgun (WGS) entry which is preliminary data.</text>
</comment>
<dbReference type="AlphaFoldDB" id="A0A2W3YZF5"/>
<dbReference type="Gene3D" id="3.40.50.300">
    <property type="entry name" value="P-loop containing nucleotide triphosphate hydrolases"/>
    <property type="match status" value="1"/>
</dbReference>
<dbReference type="SUPFAM" id="SSF52540">
    <property type="entry name" value="P-loop containing nucleoside triphosphate hydrolases"/>
    <property type="match status" value="1"/>
</dbReference>
<dbReference type="RefSeq" id="WP_111248028.1">
    <property type="nucleotide sequence ID" value="NZ_PIEU01000073.1"/>
</dbReference>
<reference evidence="1 2" key="1">
    <citation type="submission" date="2017-11" db="EMBL/GenBank/DDBJ databases">
        <title>Draft genome sequence of Enterococcus plantarum TRW2 strain isolated from lettuce.</title>
        <authorList>
            <person name="Kim E.B."/>
            <person name="Marco M.L."/>
            <person name="Williams T.R."/>
            <person name="You I.H."/>
        </authorList>
    </citation>
    <scope>NUCLEOTIDE SEQUENCE [LARGE SCALE GENOMIC DNA]</scope>
    <source>
        <strain evidence="1 2">TRW2</strain>
    </source>
</reference>
<proteinExistence type="predicted"/>
<keyword evidence="2" id="KW-1185">Reference proteome</keyword>
<evidence type="ECO:0000313" key="2">
    <source>
        <dbReference type="Proteomes" id="UP000249828"/>
    </source>
</evidence>
<organism evidence="1 2">
    <name type="scientific">Enterococcus plantarum</name>
    <dbReference type="NCBI Taxonomy" id="1077675"/>
    <lineage>
        <taxon>Bacteria</taxon>
        <taxon>Bacillati</taxon>
        <taxon>Bacillota</taxon>
        <taxon>Bacilli</taxon>
        <taxon>Lactobacillales</taxon>
        <taxon>Enterococcaceae</taxon>
        <taxon>Enterococcus</taxon>
    </lineage>
</organism>
<sequence>MNVISDLNNQSHIFESLEEQLKIKKKKQVFILVGDKGTGKSVFCQDLNMKLENLGFNSFLLKIDNPSDCSEYEPFYNGIRLLNDKHIEDNVTFLGGAAKGIPFVGEAISALIDLVYKKSRTRNIELTEKEATLIDSYTHYFNDKPVFFVCDDFEKWSNESQKLLLNFIGNPFNIEKLENLNFLLTCSPDSLNSEFIKKIGTNNIFQLSKIDVVKYPYIIKEFNRDLDLSLEKIKLLNHASDGNLAIVEDLVVNNISIDTGIIKSRLYEELVSKIQKECDDSNDFIRFLKVASIIDDPILKDMLKEVFSDKQENYYQNLGYGDKYELFKNIDPYIKFNSNTVKGIIRENITNKEKYYYKKFEEALRLIFPTNYLKRALCYYEMDETQKAITYFILHSIQSFRRTQIKKTKDELSKEISISFSDIKFDDFLKDYSFYEIYCESFSNYLKDDYLNSIKKLNYKTSNDLYKLELNFLKALNTTNYSINKGEYEFQLEELERCNSFTTSLQQSEPDIWIRNSILLLDYYLETGKLTKQKKLKKQIDEFIMNSKSTDLTVRNYDNLLKTKANVYYRVQTSYGLTLESVNYFKDSNKKIENIVGYYISLINNSANALILGDEKECFSSLYQIAHLFENFQNTNFPQKNAFLNNLILSNIRFSKKTSEEIIYNISKLLEQNNFEMADTILINSNIAALMFLNGNKNDGLDLIKNTYDNLLLDDSDDYYYYYVANNYAIMHYIADELTEDDTLKILNSIMFLKPNVFEQQIYKKRIELLITSIKNGSLKNSADFNTYIIQQEKYFLNPSWTFFGTSLILSELQIWSDVY</sequence>
<protein>
    <submittedName>
        <fullName evidence="1">Uncharacterized protein</fullName>
    </submittedName>
</protein>
<accession>A0A2W3YZF5</accession>
<name>A0A2W3YZF5_9ENTE</name>
<evidence type="ECO:0000313" key="1">
    <source>
        <dbReference type="EMBL" id="PZL73011.1"/>
    </source>
</evidence>
<gene>
    <name evidence="1" type="ORF">CI088_09660</name>
</gene>
<dbReference type="Proteomes" id="UP000249828">
    <property type="component" value="Unassembled WGS sequence"/>
</dbReference>
<dbReference type="InterPro" id="IPR027417">
    <property type="entry name" value="P-loop_NTPase"/>
</dbReference>
<dbReference type="EMBL" id="PIEU01000073">
    <property type="protein sequence ID" value="PZL73011.1"/>
    <property type="molecule type" value="Genomic_DNA"/>
</dbReference>